<dbReference type="KEGG" id="dho:Dia5BBH33_15370"/>
<dbReference type="Proteomes" id="UP000320585">
    <property type="component" value="Chromosome"/>
</dbReference>
<sequence length="80" mass="8750">MSDMKEAAVQIRVNADGKVTLSIDETLRRSVITAYSQAFCGAFDFAGEHENEVVNALKDFAETNAAHPQPELAFNLPTVH</sequence>
<organism evidence="1 2">
    <name type="scientific">Dialister hominis</name>
    <dbReference type="NCBI Taxonomy" id="2582419"/>
    <lineage>
        <taxon>Bacteria</taxon>
        <taxon>Bacillati</taxon>
        <taxon>Bacillota</taxon>
        <taxon>Negativicutes</taxon>
        <taxon>Veillonellales</taxon>
        <taxon>Veillonellaceae</taxon>
        <taxon>Dialister</taxon>
    </lineage>
</organism>
<protein>
    <submittedName>
        <fullName evidence="1">Uncharacterized protein</fullName>
    </submittedName>
</protein>
<dbReference type="RefSeq" id="WP_143332683.1">
    <property type="nucleotide sequence ID" value="NZ_AP019697.1"/>
</dbReference>
<dbReference type="OrthoDB" id="9995960at2"/>
<proteinExistence type="predicted"/>
<evidence type="ECO:0000313" key="2">
    <source>
        <dbReference type="Proteomes" id="UP000320585"/>
    </source>
</evidence>
<keyword evidence="2" id="KW-1185">Reference proteome</keyword>
<dbReference type="AlphaFoldDB" id="A0A8D4UV87"/>
<dbReference type="GeneID" id="92716759"/>
<evidence type="ECO:0000313" key="1">
    <source>
        <dbReference type="EMBL" id="BBK25602.1"/>
    </source>
</evidence>
<accession>A0A8D4UV87</accession>
<reference evidence="2" key="1">
    <citation type="submission" date="2019-05" db="EMBL/GenBank/DDBJ databases">
        <title>Complete genome sequencing of Dialister sp. strain 5BBH33.</title>
        <authorList>
            <person name="Sakamoto M."/>
            <person name="Murakami T."/>
            <person name="Mori H."/>
        </authorList>
    </citation>
    <scope>NUCLEOTIDE SEQUENCE [LARGE SCALE GENOMIC DNA]</scope>
    <source>
        <strain evidence="2">5BBH33</strain>
    </source>
</reference>
<name>A0A8D4UV87_9FIRM</name>
<dbReference type="EMBL" id="AP019697">
    <property type="protein sequence ID" value="BBK25602.1"/>
    <property type="molecule type" value="Genomic_DNA"/>
</dbReference>
<gene>
    <name evidence="1" type="ORF">Dia5BBH33_15370</name>
</gene>